<gene>
    <name evidence="2" type="ORF">EI982_02755</name>
</gene>
<dbReference type="InterPro" id="IPR057182">
    <property type="entry name" value="DUF7860"/>
</dbReference>
<keyword evidence="1" id="KW-1133">Transmembrane helix</keyword>
<keyword evidence="1" id="KW-0812">Transmembrane</keyword>
<name>A0A6B9FC67_9EURY</name>
<feature type="transmembrane region" description="Helical" evidence="1">
    <location>
        <begin position="12"/>
        <end position="30"/>
    </location>
</feature>
<evidence type="ECO:0000313" key="2">
    <source>
        <dbReference type="EMBL" id="QGX93780.1"/>
    </source>
</evidence>
<dbReference type="EMBL" id="CP034345">
    <property type="protein sequence ID" value="QGX93780.1"/>
    <property type="molecule type" value="Genomic_DNA"/>
</dbReference>
<protein>
    <submittedName>
        <fullName evidence="2">Uncharacterized protein</fullName>
    </submittedName>
</protein>
<keyword evidence="1" id="KW-0472">Membrane</keyword>
<feature type="transmembrane region" description="Helical" evidence="1">
    <location>
        <begin position="50"/>
        <end position="74"/>
    </location>
</feature>
<dbReference type="KEGG" id="hra:EI982_02755"/>
<dbReference type="Proteomes" id="UP000428325">
    <property type="component" value="Chromosome"/>
</dbReference>
<organism evidence="2 3">
    <name type="scientific">Haloplanus rallus</name>
    <dbReference type="NCBI Taxonomy" id="1816183"/>
    <lineage>
        <taxon>Archaea</taxon>
        <taxon>Methanobacteriati</taxon>
        <taxon>Methanobacteriota</taxon>
        <taxon>Stenosarchaea group</taxon>
        <taxon>Halobacteria</taxon>
        <taxon>Halobacteriales</taxon>
        <taxon>Haloferacaceae</taxon>
        <taxon>Haloplanus</taxon>
    </lineage>
</organism>
<evidence type="ECO:0000313" key="3">
    <source>
        <dbReference type="Proteomes" id="UP000428325"/>
    </source>
</evidence>
<dbReference type="RefSeq" id="WP_157688016.1">
    <property type="nucleotide sequence ID" value="NZ_CP034345.1"/>
</dbReference>
<accession>A0A6B9FC67</accession>
<keyword evidence="3" id="KW-1185">Reference proteome</keyword>
<dbReference type="Pfam" id="PF25259">
    <property type="entry name" value="DUF7860"/>
    <property type="match status" value="1"/>
</dbReference>
<evidence type="ECO:0000256" key="1">
    <source>
        <dbReference type="SAM" id="Phobius"/>
    </source>
</evidence>
<dbReference type="AlphaFoldDB" id="A0A6B9FC67"/>
<dbReference type="GeneID" id="99244821"/>
<reference evidence="2 3" key="1">
    <citation type="submission" date="2018-12" db="EMBL/GenBank/DDBJ databases">
        <title>Complete genome sequence of Haloplanus rallus MBLA0036.</title>
        <authorList>
            <person name="Nam Y.-d."/>
            <person name="Kang J."/>
            <person name="Chung W.-H."/>
            <person name="Park Y.S."/>
        </authorList>
    </citation>
    <scope>NUCLEOTIDE SEQUENCE [LARGE SCALE GENOMIC DNA]</scope>
    <source>
        <strain evidence="2 3">MBLA0036</strain>
    </source>
</reference>
<sequence length="76" mass="8270">MHGRYGNLDYSRLTKLIFLVGVGMFVVDELGEFGIEKAGMSVPAWEHSLLMTMAAIGVLVALLSPFVFGIVLPLTE</sequence>
<proteinExistence type="predicted"/>
<dbReference type="OrthoDB" id="201415at2157"/>